<name>A0A6A4B155_9STRA</name>
<sequence>MNLRSLLLTVIASATLSGVGAATINHDKVQPFPQLTPVTLSEKSAVKFKPSLIIKDGCHPYPAVNAVAVAHRCLQGWVPTSRHTACAWLARASRACS</sequence>
<evidence type="ECO:0000256" key="1">
    <source>
        <dbReference type="ARBA" id="ARBA00004613"/>
    </source>
</evidence>
<feature type="chain" id="PRO_5025571176" description="RxLR effector protein" evidence="5">
    <location>
        <begin position="22"/>
        <end position="97"/>
    </location>
</feature>
<keyword evidence="4" id="KW-0843">Virulence</keyword>
<dbReference type="Proteomes" id="UP000437068">
    <property type="component" value="Unassembled WGS sequence"/>
</dbReference>
<comment type="similarity">
    <text evidence="2">Belongs to the Necrosis inducing protein (NPP1) family.</text>
</comment>
<evidence type="ECO:0000256" key="2">
    <source>
        <dbReference type="ARBA" id="ARBA00009520"/>
    </source>
</evidence>
<evidence type="ECO:0000313" key="7">
    <source>
        <dbReference type="Proteomes" id="UP000437068"/>
    </source>
</evidence>
<organism evidence="6 7">
    <name type="scientific">Phytophthora fragariae</name>
    <dbReference type="NCBI Taxonomy" id="53985"/>
    <lineage>
        <taxon>Eukaryota</taxon>
        <taxon>Sar</taxon>
        <taxon>Stramenopiles</taxon>
        <taxon>Oomycota</taxon>
        <taxon>Peronosporomycetes</taxon>
        <taxon>Peronosporales</taxon>
        <taxon>Peronosporaceae</taxon>
        <taxon>Phytophthora</taxon>
    </lineage>
</organism>
<proteinExistence type="inferred from homology"/>
<evidence type="ECO:0000313" key="6">
    <source>
        <dbReference type="EMBL" id="KAE9265205.1"/>
    </source>
</evidence>
<dbReference type="Pfam" id="PF05630">
    <property type="entry name" value="NPP1"/>
    <property type="match status" value="1"/>
</dbReference>
<accession>A0A6A4B155</accession>
<reference evidence="6 7" key="1">
    <citation type="submission" date="2018-08" db="EMBL/GenBank/DDBJ databases">
        <title>Genomic investigation of the strawberry pathogen Phytophthora fragariae indicates pathogenicity is determined by transcriptional variation in three key races.</title>
        <authorList>
            <person name="Adams T.M."/>
            <person name="Armitage A.D."/>
            <person name="Sobczyk M.K."/>
            <person name="Bates H.J."/>
            <person name="Dunwell J.M."/>
            <person name="Nellist C.F."/>
            <person name="Harrison R.J."/>
        </authorList>
    </citation>
    <scope>NUCLEOTIDE SEQUENCE [LARGE SCALE GENOMIC DNA]</scope>
    <source>
        <strain evidence="6 7">A4</strain>
    </source>
</reference>
<feature type="signal peptide" evidence="5">
    <location>
        <begin position="1"/>
        <end position="21"/>
    </location>
</feature>
<gene>
    <name evidence="6" type="ORF">PF001_g30988</name>
</gene>
<comment type="caution">
    <text evidence="6">The sequence shown here is derived from an EMBL/GenBank/DDBJ whole genome shotgun (WGS) entry which is preliminary data.</text>
</comment>
<dbReference type="PANTHER" id="PTHR33657">
    <property type="entry name" value="DOMAIN PROTEIN, PUTATIVE (AFU_ORTHOLOGUE AFUA_5G00600)-RELATED"/>
    <property type="match status" value="1"/>
</dbReference>
<dbReference type="InterPro" id="IPR008701">
    <property type="entry name" value="NPP1"/>
</dbReference>
<protein>
    <recommendedName>
        <fullName evidence="8">RxLR effector protein</fullName>
    </recommendedName>
</protein>
<comment type="subcellular location">
    <subcellularLocation>
        <location evidence="1">Secreted</location>
    </subcellularLocation>
</comment>
<dbReference type="EMBL" id="QXGE01006450">
    <property type="protein sequence ID" value="KAE9265205.1"/>
    <property type="molecule type" value="Genomic_DNA"/>
</dbReference>
<keyword evidence="5" id="KW-0732">Signal</keyword>
<dbReference type="PANTHER" id="PTHR33657:SF8">
    <property type="entry name" value="DOMAIN PROTEIN, PUTATIVE (AFU_ORTHOLOGUE AFUA_5G00600)-RELATED"/>
    <property type="match status" value="1"/>
</dbReference>
<evidence type="ECO:0008006" key="8">
    <source>
        <dbReference type="Google" id="ProtNLM"/>
    </source>
</evidence>
<dbReference type="GO" id="GO:0005576">
    <property type="term" value="C:extracellular region"/>
    <property type="evidence" value="ECO:0007669"/>
    <property type="project" value="UniProtKB-SubCell"/>
</dbReference>
<dbReference type="AlphaFoldDB" id="A0A6A4B155"/>
<evidence type="ECO:0000256" key="4">
    <source>
        <dbReference type="ARBA" id="ARBA00023026"/>
    </source>
</evidence>
<keyword evidence="3" id="KW-0964">Secreted</keyword>
<evidence type="ECO:0000256" key="5">
    <source>
        <dbReference type="SAM" id="SignalP"/>
    </source>
</evidence>
<evidence type="ECO:0000256" key="3">
    <source>
        <dbReference type="ARBA" id="ARBA00022525"/>
    </source>
</evidence>